<accession>A0ACC1SET0</accession>
<organism evidence="1 2">
    <name type="scientific">Fusarium decemcellulare</name>
    <dbReference type="NCBI Taxonomy" id="57161"/>
    <lineage>
        <taxon>Eukaryota</taxon>
        <taxon>Fungi</taxon>
        <taxon>Dikarya</taxon>
        <taxon>Ascomycota</taxon>
        <taxon>Pezizomycotina</taxon>
        <taxon>Sordariomycetes</taxon>
        <taxon>Hypocreomycetidae</taxon>
        <taxon>Hypocreales</taxon>
        <taxon>Nectriaceae</taxon>
        <taxon>Fusarium</taxon>
        <taxon>Fusarium decemcellulare species complex</taxon>
    </lineage>
</organism>
<sequence>MPLYQDDMCLLSGPPVADCLAPSTRRGPVTPQSVYPMTKSQEAMWIEFQSEPQSTHYNLTLEWDVKDLDGSEPSIKDILQVILKITARHAILRSLFTLIDGEPHVEEYEADDVDPDVRVVFRQRCPLDERAVTQILRKPFMLQHEFPVRWVIVQDPETFRVYIVTHHIAIDGQSMSIISREFLDLLNNPDAVLPLGVPFSNAHMKERASSMSSVYTNNRKLLLSQLQFRNTASWPGVEPNLDGSSVNFREIDSWHTFSKTELDSISQMYKTSWFRVLTSLVGLLVIDKKGLQYGRSEVISLGFGGRPRGMEASVGQFANPLPAKIPLWEALETESGSFKSLVSAVSKNISAIKRAELVPSLDLVRACRDLNLDYEPPRVTVTYSPKLAKSGCRLFPVEGSWDLFFCFLEYEDNVKLGVIYNPKKFPSSALVAMKSTFNKLFALSKIDGTQLAAMIPWLPRYPSLPKAPAQHATNPMKHVHHWFDAHAETTPHALALTCSELGMSMTYGELYSSSERKATFLLERGVQRGDKVLIHLQRGFAVIEWILAILKAGAAFVYLDRASTAHQYQAIVANCQPVLVVNEAMSDEQNVVDLSVGNNVEDESKFSTADDDLAYIIYTSGSTGEPKGVMVEHGNLAAFARASTEVFEVGFGTRVLQLASFSFDASILEWTNALSTGACLCFAEHPKHLVGEYLAQVIDENEVTFMQITPTALETLPLDHDLPSLRQISVGGEAPSHELFLRWHDRVNLVNAYGPTETAIAVAFNKIHKSDTLPATLSVGRPNHQTNVYICSEGLGPSNPTGKEGEICISGPQVARGYCENPTMTAKNFPIHPSGVRMYRTGDRGLLLEDGSIVVKGRIDRELKVRGFRIAPEEVEAAILGAGVGVLEVSVQISSSGLELLGFVAPATISAGILLNALGHILPSHKIPSKIYPVKSLPKNASGKIDHKAVRGMMAEYQNQATKPALHHHSNEDTESDDLDDFDERPDVVSKIWQDVLNLASSPPTDVNFFDVGGHSLLVPKLHQKLKAAFPSSSVRLVDLFHKSTISSQAQLFHQQAKSSGTTRPISLTTRFKTPVDSDSSPSPGNETPITEYSDVPTPSACPIAIVGMSGRFPGAGDVNSFYEMLANNESGIRASESTSDPSVLPGNSWVPKAGRLDHIEDFDPDFWNLSDEDATEMDPQQRLFLEVAYEALFDAGMNAREMRGERMGVFVGSANPAYHLHTESVASDSFLRENRGFVAPSISARTAYHLDLRGPNMTIQTNCASSTIALSQAFDAIRLGQCDMAIVGGISVQIYDGGYITKDGQIFSPRGECNPFDSRADGTVPGDAVTAVVLKKYSAAVNDGTPVYATILGTGIGSDGACDKVGYQVPSPRGQADVIKSAWEVAGLAPTTLKYAEIHGSGTPIGDALELQGLGLAITELGGGGEVFTVGSTKGNIGNTQHSSGLVSLIKLCKSMQAGVVPPTKGLEQPSALIEPNLPLKLALEKTRVDFGDTLAVSAAGWGGVSSHVVLTFPKDRHIFKTSTTLVPESTFKRKQLRAPRLRTGDEIEEESNSRLSGCDQSSLLNASQDHSEVDVPSKST</sequence>
<evidence type="ECO:0000313" key="1">
    <source>
        <dbReference type="EMBL" id="KAJ3538204.1"/>
    </source>
</evidence>
<keyword evidence="2" id="KW-1185">Reference proteome</keyword>
<gene>
    <name evidence="1" type="ORF">NM208_g6010</name>
</gene>
<comment type="caution">
    <text evidence="1">The sequence shown here is derived from an EMBL/GenBank/DDBJ whole genome shotgun (WGS) entry which is preliminary data.</text>
</comment>
<dbReference type="Proteomes" id="UP001148629">
    <property type="component" value="Unassembled WGS sequence"/>
</dbReference>
<reference evidence="1" key="1">
    <citation type="submission" date="2022-08" db="EMBL/GenBank/DDBJ databases">
        <title>Genome Sequence of Fusarium decemcellulare.</title>
        <authorList>
            <person name="Buettner E."/>
        </authorList>
    </citation>
    <scope>NUCLEOTIDE SEQUENCE</scope>
    <source>
        <strain evidence="1">Babe19</strain>
    </source>
</reference>
<evidence type="ECO:0000313" key="2">
    <source>
        <dbReference type="Proteomes" id="UP001148629"/>
    </source>
</evidence>
<proteinExistence type="predicted"/>
<dbReference type="EMBL" id="JANRMS010000535">
    <property type="protein sequence ID" value="KAJ3538204.1"/>
    <property type="molecule type" value="Genomic_DNA"/>
</dbReference>
<protein>
    <submittedName>
        <fullName evidence="1">Uncharacterized protein</fullName>
    </submittedName>
</protein>
<name>A0ACC1SET0_9HYPO</name>